<sequence length="96" mass="11054">CLGIHEEAIVANKNNHQIQIFDKNGQYKYQFGMPKKEEGQLWYPKKVAVYYKKISIRYIDIVASLAITQQGNILAIDSISPTAFCISNEYFICDFN</sequence>
<reference evidence="1" key="1">
    <citation type="submission" date="2021-02" db="EMBL/GenBank/DDBJ databases">
        <authorList>
            <person name="Nowell W R."/>
        </authorList>
    </citation>
    <scope>NUCLEOTIDE SEQUENCE</scope>
</reference>
<dbReference type="InterPro" id="IPR011042">
    <property type="entry name" value="6-blade_b-propeller_TolB-like"/>
</dbReference>
<accession>A0A820KJ63</accession>
<dbReference type="Gene3D" id="2.120.10.30">
    <property type="entry name" value="TolB, C-terminal domain"/>
    <property type="match status" value="1"/>
</dbReference>
<dbReference type="EMBL" id="CAJOBD010047599">
    <property type="protein sequence ID" value="CAF4341058.1"/>
    <property type="molecule type" value="Genomic_DNA"/>
</dbReference>
<dbReference type="AlphaFoldDB" id="A0A820KJ63"/>
<organism evidence="1 2">
    <name type="scientific">Rotaria sordida</name>
    <dbReference type="NCBI Taxonomy" id="392033"/>
    <lineage>
        <taxon>Eukaryota</taxon>
        <taxon>Metazoa</taxon>
        <taxon>Spiralia</taxon>
        <taxon>Gnathifera</taxon>
        <taxon>Rotifera</taxon>
        <taxon>Eurotatoria</taxon>
        <taxon>Bdelloidea</taxon>
        <taxon>Philodinida</taxon>
        <taxon>Philodinidae</taxon>
        <taxon>Rotaria</taxon>
    </lineage>
</organism>
<dbReference type="Proteomes" id="UP000663836">
    <property type="component" value="Unassembled WGS sequence"/>
</dbReference>
<evidence type="ECO:0000313" key="2">
    <source>
        <dbReference type="Proteomes" id="UP000663836"/>
    </source>
</evidence>
<feature type="non-terminal residue" evidence="1">
    <location>
        <position position="96"/>
    </location>
</feature>
<name>A0A820KJ63_9BILA</name>
<comment type="caution">
    <text evidence="1">The sequence shown here is derived from an EMBL/GenBank/DDBJ whole genome shotgun (WGS) entry which is preliminary data.</text>
</comment>
<protein>
    <submittedName>
        <fullName evidence="1">Uncharacterized protein</fullName>
    </submittedName>
</protein>
<proteinExistence type="predicted"/>
<feature type="non-terminal residue" evidence="1">
    <location>
        <position position="1"/>
    </location>
</feature>
<evidence type="ECO:0000313" key="1">
    <source>
        <dbReference type="EMBL" id="CAF4341058.1"/>
    </source>
</evidence>
<gene>
    <name evidence="1" type="ORF">JBS370_LOCUS41626</name>
</gene>